<evidence type="ECO:0000313" key="2">
    <source>
        <dbReference type="Proteomes" id="UP000012166"/>
    </source>
</evidence>
<dbReference type="Proteomes" id="UP000012166">
    <property type="component" value="Unassembled WGS sequence"/>
</dbReference>
<accession>A0ABC9SMY5</accession>
<name>A0ABC9SMY5_LEPBO</name>
<gene>
    <name evidence="1" type="ORF">LEP1GSC056_2012</name>
</gene>
<proteinExistence type="predicted"/>
<protein>
    <submittedName>
        <fullName evidence="1">Uncharacterized protein</fullName>
    </submittedName>
</protein>
<comment type="caution">
    <text evidence="1">The sequence shown here is derived from an EMBL/GenBank/DDBJ whole genome shotgun (WGS) entry which is preliminary data.</text>
</comment>
<evidence type="ECO:0000313" key="1">
    <source>
        <dbReference type="EMBL" id="EMN18997.1"/>
    </source>
</evidence>
<dbReference type="AlphaFoldDB" id="A0ABC9SMY5"/>
<organism evidence="1 2">
    <name type="scientific">Leptospira borgpetersenii str. Brem 328</name>
    <dbReference type="NCBI Taxonomy" id="1049780"/>
    <lineage>
        <taxon>Bacteria</taxon>
        <taxon>Pseudomonadati</taxon>
        <taxon>Spirochaetota</taxon>
        <taxon>Spirochaetia</taxon>
        <taxon>Leptospirales</taxon>
        <taxon>Leptospiraceae</taxon>
        <taxon>Leptospira</taxon>
    </lineage>
</organism>
<reference evidence="1 2" key="1">
    <citation type="submission" date="2013-01" db="EMBL/GenBank/DDBJ databases">
        <authorList>
            <person name="Harkins D.M."/>
            <person name="Durkin A.S."/>
            <person name="Brinkac L.M."/>
            <person name="Haft D.H."/>
            <person name="Selengut J.D."/>
            <person name="Sanka R."/>
            <person name="DePew J."/>
            <person name="Purushe J."/>
            <person name="Hartskeerl R.A."/>
            <person name="Ahmed A."/>
            <person name="van der Linden H."/>
            <person name="Goris M.G.A."/>
            <person name="Vinetz J.M."/>
            <person name="Sutton G.G."/>
            <person name="Nierman W.C."/>
            <person name="Fouts D.E."/>
        </authorList>
    </citation>
    <scope>NUCLEOTIDE SEQUENCE [LARGE SCALE GENOMIC DNA]</scope>
    <source>
        <strain evidence="1 2">Brem 328</strain>
    </source>
</reference>
<sequence length="49" mass="5580">MPQNLGRSIIAIFSQNEEIPHSELFNDSNEIRENIFEVNCVGFSKKKGV</sequence>
<dbReference type="EMBL" id="AHMS02000005">
    <property type="protein sequence ID" value="EMN18997.1"/>
    <property type="molecule type" value="Genomic_DNA"/>
</dbReference>